<dbReference type="Gene3D" id="1.20.120.520">
    <property type="entry name" value="nmb1532 protein domain like"/>
    <property type="match status" value="1"/>
</dbReference>
<dbReference type="PANTHER" id="PTHR35585">
    <property type="entry name" value="HHE DOMAIN PROTEIN (AFU_ORTHOLOGUE AFUA_4G00730)"/>
    <property type="match status" value="1"/>
</dbReference>
<accession>A0A2T5LRR8</accession>
<name>A0A2T5LRR8_9EURO</name>
<dbReference type="EMBL" id="MSFN02000007">
    <property type="protein sequence ID" value="PTU18978.1"/>
    <property type="molecule type" value="Genomic_DNA"/>
</dbReference>
<sequence length="213" mass="24579">MPPNITEAIRDHYTEIQEWYGQIIQSDDGKTQAEYQKLFTWELARHCIAKEIVLFPAFEKYLPKDALLIRKSRQGNQKVKKELKIFQKMKTSNGAFIPAIEQLMRDLSRVIREEETWDLPKLEDTLPSSESAALYELFGKTRIFIPMHCHHSAPEKPPFETAIGLLTAPTDQLVEALDNWWNDSIYPLADMFHLEIKAHSVALTSTPPESFGH</sequence>
<organism evidence="1 2">
    <name type="scientific">Aspergillus ochraceoroseus IBT 24754</name>
    <dbReference type="NCBI Taxonomy" id="1392256"/>
    <lineage>
        <taxon>Eukaryota</taxon>
        <taxon>Fungi</taxon>
        <taxon>Dikarya</taxon>
        <taxon>Ascomycota</taxon>
        <taxon>Pezizomycotina</taxon>
        <taxon>Eurotiomycetes</taxon>
        <taxon>Eurotiomycetidae</taxon>
        <taxon>Eurotiales</taxon>
        <taxon>Aspergillaceae</taxon>
        <taxon>Aspergillus</taxon>
        <taxon>Aspergillus subgen. Nidulantes</taxon>
    </lineage>
</organism>
<comment type="caution">
    <text evidence="1">The sequence shown here is derived from an EMBL/GenBank/DDBJ whole genome shotgun (WGS) entry which is preliminary data.</text>
</comment>
<dbReference type="OrthoDB" id="9983919at2759"/>
<evidence type="ECO:0008006" key="3">
    <source>
        <dbReference type="Google" id="ProtNLM"/>
    </source>
</evidence>
<dbReference type="PANTHER" id="PTHR35585:SF3">
    <property type="entry name" value="HEMERYTHRIN-LIKE DOMAIN-CONTAINING PROTEIN"/>
    <property type="match status" value="1"/>
</dbReference>
<dbReference type="VEuPathDB" id="FungiDB:P175DRAFT_0534761"/>
<dbReference type="Proteomes" id="UP000244073">
    <property type="component" value="Unassembled WGS sequence"/>
</dbReference>
<dbReference type="GeneID" id="63817050"/>
<dbReference type="AlphaFoldDB" id="A0A2T5LRR8"/>
<dbReference type="RefSeq" id="XP_040750370.1">
    <property type="nucleotide sequence ID" value="XM_040900168.1"/>
</dbReference>
<protein>
    <recommendedName>
        <fullName evidence="3">Hemerythrin-like domain-containing protein</fullName>
    </recommendedName>
</protein>
<gene>
    <name evidence="1" type="ORF">P175DRAFT_0534761</name>
</gene>
<evidence type="ECO:0000313" key="2">
    <source>
        <dbReference type="Proteomes" id="UP000244073"/>
    </source>
</evidence>
<evidence type="ECO:0000313" key="1">
    <source>
        <dbReference type="EMBL" id="PTU18978.1"/>
    </source>
</evidence>
<proteinExistence type="predicted"/>
<reference evidence="1 2" key="1">
    <citation type="journal article" date="2018" name="Proc. Natl. Acad. Sci. U.S.A.">
        <title>Linking secondary metabolites to gene clusters through genome sequencing of six diverse Aspergillus species.</title>
        <authorList>
            <person name="Kaerboelling I."/>
            <person name="Vesth T.C."/>
            <person name="Frisvad J.C."/>
            <person name="Nybo J.L."/>
            <person name="Theobald S."/>
            <person name="Kuo A."/>
            <person name="Bowyer P."/>
            <person name="Matsuda Y."/>
            <person name="Mondo S."/>
            <person name="Lyhne E.K."/>
            <person name="Kogle M.E."/>
            <person name="Clum A."/>
            <person name="Lipzen A."/>
            <person name="Salamov A."/>
            <person name="Ngan C.Y."/>
            <person name="Daum C."/>
            <person name="Chiniquy J."/>
            <person name="Barry K."/>
            <person name="LaButti K."/>
            <person name="Haridas S."/>
            <person name="Simmons B.A."/>
            <person name="Magnuson J.K."/>
            <person name="Mortensen U.H."/>
            <person name="Larsen T.O."/>
            <person name="Grigoriev I.V."/>
            <person name="Baker S.E."/>
            <person name="Andersen M.R."/>
        </authorList>
    </citation>
    <scope>NUCLEOTIDE SEQUENCE [LARGE SCALE GENOMIC DNA]</scope>
    <source>
        <strain evidence="1 2">IBT 24754</strain>
    </source>
</reference>